<proteinExistence type="predicted"/>
<keyword evidence="1" id="KW-0732">Signal</keyword>
<feature type="domain" description="PepSY" evidence="2">
    <location>
        <begin position="84"/>
        <end position="127"/>
    </location>
</feature>
<dbReference type="InterPro" id="IPR025711">
    <property type="entry name" value="PepSY"/>
</dbReference>
<protein>
    <submittedName>
        <fullName evidence="3">Putative membrane protein YkoI</fullName>
    </submittedName>
</protein>
<feature type="chain" id="PRO_5015681293" evidence="1">
    <location>
        <begin position="38"/>
        <end position="128"/>
    </location>
</feature>
<dbReference type="Proteomes" id="UP000244081">
    <property type="component" value="Unassembled WGS sequence"/>
</dbReference>
<evidence type="ECO:0000313" key="3">
    <source>
        <dbReference type="EMBL" id="PTW59723.1"/>
    </source>
</evidence>
<dbReference type="Pfam" id="PF03413">
    <property type="entry name" value="PepSY"/>
    <property type="match status" value="1"/>
</dbReference>
<organism evidence="3 4">
    <name type="scientific">Breoghania corrubedonensis</name>
    <dbReference type="NCBI Taxonomy" id="665038"/>
    <lineage>
        <taxon>Bacteria</taxon>
        <taxon>Pseudomonadati</taxon>
        <taxon>Pseudomonadota</taxon>
        <taxon>Alphaproteobacteria</taxon>
        <taxon>Hyphomicrobiales</taxon>
        <taxon>Stappiaceae</taxon>
        <taxon>Breoghania</taxon>
    </lineage>
</organism>
<keyword evidence="4" id="KW-1185">Reference proteome</keyword>
<evidence type="ECO:0000259" key="2">
    <source>
        <dbReference type="Pfam" id="PF03413"/>
    </source>
</evidence>
<evidence type="ECO:0000313" key="4">
    <source>
        <dbReference type="Proteomes" id="UP000244081"/>
    </source>
</evidence>
<name>A0A2T5V7K3_9HYPH</name>
<gene>
    <name evidence="3" type="ORF">C8N35_106108</name>
</gene>
<reference evidence="3 4" key="1">
    <citation type="submission" date="2018-04" db="EMBL/GenBank/DDBJ databases">
        <title>Genomic Encyclopedia of Archaeal and Bacterial Type Strains, Phase II (KMG-II): from individual species to whole genera.</title>
        <authorList>
            <person name="Goeker M."/>
        </authorList>
    </citation>
    <scope>NUCLEOTIDE SEQUENCE [LARGE SCALE GENOMIC DNA]</scope>
    <source>
        <strain evidence="3 4">DSM 23382</strain>
    </source>
</reference>
<feature type="signal peptide" evidence="1">
    <location>
        <begin position="1"/>
        <end position="37"/>
    </location>
</feature>
<evidence type="ECO:0000256" key="1">
    <source>
        <dbReference type="SAM" id="SignalP"/>
    </source>
</evidence>
<dbReference type="RefSeq" id="WP_170122122.1">
    <property type="nucleotide sequence ID" value="NZ_QAYG01000006.1"/>
</dbReference>
<accession>A0A2T5V7K3</accession>
<dbReference type="AlphaFoldDB" id="A0A2T5V7K3"/>
<dbReference type="Gene3D" id="3.10.450.40">
    <property type="match status" value="1"/>
</dbReference>
<sequence>MYTRAIPLLLSLPRRRLAVVAAALAVTTALTLAAAHADTDHDGSGHKNRTEHELTSQDRAIRLRESGAILPLVDIIRLSGVERAGKVIGVELETEDGHPVYELKVLTEEGRVREYHIDPSNGRILEVD</sequence>
<comment type="caution">
    <text evidence="3">The sequence shown here is derived from an EMBL/GenBank/DDBJ whole genome shotgun (WGS) entry which is preliminary data.</text>
</comment>
<dbReference type="EMBL" id="QAYG01000006">
    <property type="protein sequence ID" value="PTW59723.1"/>
    <property type="molecule type" value="Genomic_DNA"/>
</dbReference>